<dbReference type="STRING" id="449.LHA_2686"/>
<dbReference type="KEGG" id="lha:LHA_2686"/>
<proteinExistence type="predicted"/>
<sequence length="173" mass="19405">MATTLNDVTIEGNTITPSLQPQLSLKLEPKGWLVLLEKLLDLKNAGLLKIDNDFEKGMLTIISKVSSSNDNATTIDRYLAVLNAEFTLLKNQLQTQKIDVSNYTQASSNNQTVFRIPSGKHYDQFIEQLKNQELLSFLAKKEQVVAAEEDNLNFELSPFSMVPVPKGGRHKKK</sequence>
<dbReference type="EMBL" id="LN681225">
    <property type="protein sequence ID" value="CEK11686.1"/>
    <property type="molecule type" value="Genomic_DNA"/>
</dbReference>
<gene>
    <name evidence="1" type="ORF">LHA_2686</name>
</gene>
<protein>
    <submittedName>
        <fullName evidence="1">Uncharacterized protein</fullName>
    </submittedName>
</protein>
<dbReference type="AlphaFoldDB" id="A0A0A8UW02"/>
<keyword evidence="2" id="KW-1185">Reference proteome</keyword>
<name>A0A0A8UW02_LEGHA</name>
<organism evidence="1 2">
    <name type="scientific">Legionella hackeliae</name>
    <dbReference type="NCBI Taxonomy" id="449"/>
    <lineage>
        <taxon>Bacteria</taxon>
        <taxon>Pseudomonadati</taxon>
        <taxon>Pseudomonadota</taxon>
        <taxon>Gammaproteobacteria</taxon>
        <taxon>Legionellales</taxon>
        <taxon>Legionellaceae</taxon>
        <taxon>Legionella</taxon>
    </lineage>
</organism>
<reference evidence="2" key="1">
    <citation type="submission" date="2014-09" db="EMBL/GenBank/DDBJ databases">
        <authorList>
            <person name="Gomez-Valero L."/>
        </authorList>
    </citation>
    <scope>NUCLEOTIDE SEQUENCE [LARGE SCALE GENOMIC DNA]</scope>
    <source>
        <strain evidence="2">ATCC35250</strain>
    </source>
</reference>
<evidence type="ECO:0000313" key="2">
    <source>
        <dbReference type="Proteomes" id="UP000032803"/>
    </source>
</evidence>
<evidence type="ECO:0000313" key="1">
    <source>
        <dbReference type="EMBL" id="CEK11686.1"/>
    </source>
</evidence>
<dbReference type="HOGENOM" id="CLU_1545710_0_0_6"/>
<dbReference type="OrthoDB" id="5638854at2"/>
<accession>A0A0A8UW02</accession>
<dbReference type="Proteomes" id="UP000032803">
    <property type="component" value="Chromosome I"/>
</dbReference>
<dbReference type="RefSeq" id="WP_045106829.1">
    <property type="nucleotide sequence ID" value="NZ_LN681225.1"/>
</dbReference>
<dbReference type="PATRIC" id="fig|449.7.peg.2505"/>